<dbReference type="EMBL" id="BPVZ01000033">
    <property type="protein sequence ID" value="GKV10845.1"/>
    <property type="molecule type" value="Genomic_DNA"/>
</dbReference>
<evidence type="ECO:0000313" key="3">
    <source>
        <dbReference type="Proteomes" id="UP001054252"/>
    </source>
</evidence>
<sequence>MIPIVTPQNPNPRTWQTPYTCETGPTSAQGSELIQITI</sequence>
<reference evidence="2 3" key="1">
    <citation type="journal article" date="2021" name="Commun. Biol.">
        <title>The genome of Shorea leprosula (Dipterocarpaceae) highlights the ecological relevance of drought in aseasonal tropical rainforests.</title>
        <authorList>
            <person name="Ng K.K.S."/>
            <person name="Kobayashi M.J."/>
            <person name="Fawcett J.A."/>
            <person name="Hatakeyama M."/>
            <person name="Paape T."/>
            <person name="Ng C.H."/>
            <person name="Ang C.C."/>
            <person name="Tnah L.H."/>
            <person name="Lee C.T."/>
            <person name="Nishiyama T."/>
            <person name="Sese J."/>
            <person name="O'Brien M.J."/>
            <person name="Copetti D."/>
            <person name="Mohd Noor M.I."/>
            <person name="Ong R.C."/>
            <person name="Putra M."/>
            <person name="Sireger I.Z."/>
            <person name="Indrioko S."/>
            <person name="Kosugi Y."/>
            <person name="Izuno A."/>
            <person name="Isagi Y."/>
            <person name="Lee S.L."/>
            <person name="Shimizu K.K."/>
        </authorList>
    </citation>
    <scope>NUCLEOTIDE SEQUENCE [LARGE SCALE GENOMIC DNA]</scope>
    <source>
        <strain evidence="2">214</strain>
    </source>
</reference>
<dbReference type="Proteomes" id="UP001054252">
    <property type="component" value="Unassembled WGS sequence"/>
</dbReference>
<keyword evidence="3" id="KW-1185">Reference proteome</keyword>
<dbReference type="AlphaFoldDB" id="A0AAV5JJ59"/>
<accession>A0AAV5JJ59</accession>
<name>A0AAV5JJ59_9ROSI</name>
<gene>
    <name evidence="2" type="ORF">SLEP1_g22155</name>
</gene>
<feature type="region of interest" description="Disordered" evidence="1">
    <location>
        <begin position="1"/>
        <end position="38"/>
    </location>
</feature>
<proteinExistence type="predicted"/>
<evidence type="ECO:0000256" key="1">
    <source>
        <dbReference type="SAM" id="MobiDB-lite"/>
    </source>
</evidence>
<comment type="caution">
    <text evidence="2">The sequence shown here is derived from an EMBL/GenBank/DDBJ whole genome shotgun (WGS) entry which is preliminary data.</text>
</comment>
<evidence type="ECO:0000313" key="2">
    <source>
        <dbReference type="EMBL" id="GKV10845.1"/>
    </source>
</evidence>
<protein>
    <submittedName>
        <fullName evidence="2">Uncharacterized protein</fullName>
    </submittedName>
</protein>
<organism evidence="2 3">
    <name type="scientific">Rubroshorea leprosula</name>
    <dbReference type="NCBI Taxonomy" id="152421"/>
    <lineage>
        <taxon>Eukaryota</taxon>
        <taxon>Viridiplantae</taxon>
        <taxon>Streptophyta</taxon>
        <taxon>Embryophyta</taxon>
        <taxon>Tracheophyta</taxon>
        <taxon>Spermatophyta</taxon>
        <taxon>Magnoliopsida</taxon>
        <taxon>eudicotyledons</taxon>
        <taxon>Gunneridae</taxon>
        <taxon>Pentapetalae</taxon>
        <taxon>rosids</taxon>
        <taxon>malvids</taxon>
        <taxon>Malvales</taxon>
        <taxon>Dipterocarpaceae</taxon>
        <taxon>Rubroshorea</taxon>
    </lineage>
</organism>